<reference evidence="2" key="1">
    <citation type="submission" date="2022-03" db="EMBL/GenBank/DDBJ databases">
        <authorList>
            <person name="Martin H S."/>
        </authorList>
    </citation>
    <scope>NUCLEOTIDE SEQUENCE</scope>
</reference>
<dbReference type="EMBL" id="OW152816">
    <property type="protein sequence ID" value="CAH2065960.1"/>
    <property type="molecule type" value="Genomic_DNA"/>
</dbReference>
<evidence type="ECO:0000256" key="1">
    <source>
        <dbReference type="SAM" id="MobiDB-lite"/>
    </source>
</evidence>
<name>A0ABN8IS77_9NEOP</name>
<feature type="region of interest" description="Disordered" evidence="1">
    <location>
        <begin position="1"/>
        <end position="31"/>
    </location>
</feature>
<organism evidence="2 3">
    <name type="scientific">Iphiclides podalirius</name>
    <name type="common">scarce swallowtail</name>
    <dbReference type="NCBI Taxonomy" id="110791"/>
    <lineage>
        <taxon>Eukaryota</taxon>
        <taxon>Metazoa</taxon>
        <taxon>Ecdysozoa</taxon>
        <taxon>Arthropoda</taxon>
        <taxon>Hexapoda</taxon>
        <taxon>Insecta</taxon>
        <taxon>Pterygota</taxon>
        <taxon>Neoptera</taxon>
        <taxon>Endopterygota</taxon>
        <taxon>Lepidoptera</taxon>
        <taxon>Glossata</taxon>
        <taxon>Ditrysia</taxon>
        <taxon>Papilionoidea</taxon>
        <taxon>Papilionidae</taxon>
        <taxon>Papilioninae</taxon>
        <taxon>Iphiclides</taxon>
    </lineage>
</organism>
<evidence type="ECO:0000313" key="2">
    <source>
        <dbReference type="EMBL" id="CAH2065960.1"/>
    </source>
</evidence>
<proteinExistence type="predicted"/>
<accession>A0ABN8IS77</accession>
<protein>
    <submittedName>
        <fullName evidence="2">Uncharacterized protein</fullName>
    </submittedName>
</protein>
<gene>
    <name evidence="2" type="ORF">IPOD504_LOCUS13213</name>
</gene>
<feature type="non-terminal residue" evidence="2">
    <location>
        <position position="94"/>
    </location>
</feature>
<dbReference type="Proteomes" id="UP000837857">
    <property type="component" value="Chromosome 4"/>
</dbReference>
<keyword evidence="3" id="KW-1185">Reference proteome</keyword>
<evidence type="ECO:0000313" key="3">
    <source>
        <dbReference type="Proteomes" id="UP000837857"/>
    </source>
</evidence>
<sequence>MLLPRKLSDWWRSGRRPPAHTAAPPRPHARTHARLIGPPLRLAMAGWRCYRRRGPRSVQRYAAMILGYATGARRVRRCRLDPPIAYLELACATH</sequence>